<keyword evidence="4" id="KW-1185">Reference proteome</keyword>
<name>A0A4Y3QU05_STRCI</name>
<dbReference type="SUPFAM" id="SSF52980">
    <property type="entry name" value="Restriction endonuclease-like"/>
    <property type="match status" value="1"/>
</dbReference>
<dbReference type="InterPro" id="IPR011335">
    <property type="entry name" value="Restrct_endonuc-II-like"/>
</dbReference>
<dbReference type="EMBL" id="BJMM01000004">
    <property type="protein sequence ID" value="GEB48884.1"/>
    <property type="molecule type" value="Genomic_DNA"/>
</dbReference>
<evidence type="ECO:0000256" key="1">
    <source>
        <dbReference type="SAM" id="MobiDB-lite"/>
    </source>
</evidence>
<evidence type="ECO:0000259" key="2">
    <source>
        <dbReference type="Pfam" id="PF05685"/>
    </source>
</evidence>
<accession>A0A4Y3QU05</accession>
<dbReference type="RefSeq" id="WP_308697570.1">
    <property type="nucleotide sequence ID" value="NZ_BJMM01000004.1"/>
</dbReference>
<dbReference type="PANTHER" id="PTHR35400">
    <property type="entry name" value="SLR1083 PROTEIN"/>
    <property type="match status" value="1"/>
</dbReference>
<dbReference type="Proteomes" id="UP000319210">
    <property type="component" value="Unassembled WGS sequence"/>
</dbReference>
<evidence type="ECO:0000313" key="3">
    <source>
        <dbReference type="EMBL" id="GEB48884.1"/>
    </source>
</evidence>
<dbReference type="AlphaFoldDB" id="A0A4Y3QU05"/>
<protein>
    <recommendedName>
        <fullName evidence="2">Putative restriction endonuclease domain-containing protein</fullName>
    </recommendedName>
</protein>
<dbReference type="InterPro" id="IPR008538">
    <property type="entry name" value="Uma2"/>
</dbReference>
<dbReference type="CDD" id="cd06260">
    <property type="entry name" value="DUF820-like"/>
    <property type="match status" value="1"/>
</dbReference>
<sequence length="239" mass="26972">MTIAPERIESRMANSDEPDLDELFELLEHMPVPDGYKVEIVEGTVFMTPQRDTHWQTIRRIIRAVEDRFGMDVNVLSDVRIDFPGHRNGFAPDVALLSRGARKDGLGRWRARDVEFVAEVISRGTAHNDYGPKMNAYAQAGVPVYVVADPYLRRCRVFTRPQGREYKQDCTVEYGEPVDLTGTVVGLVLETKDFPVEPGRTAKQDAEQDAPQQGEPQHEGPEREPQQAAQEEKPRGENG</sequence>
<reference evidence="3 4" key="1">
    <citation type="submission" date="2019-06" db="EMBL/GenBank/DDBJ databases">
        <title>Whole genome shotgun sequence of Streptomyces cacaoi subsp. cacaoi NBRC 12748.</title>
        <authorList>
            <person name="Hosoyama A."/>
            <person name="Uohara A."/>
            <person name="Ohji S."/>
            <person name="Ichikawa N."/>
        </authorList>
    </citation>
    <scope>NUCLEOTIDE SEQUENCE [LARGE SCALE GENOMIC DNA]</scope>
    <source>
        <strain evidence="3 4">NBRC 12748</strain>
    </source>
</reference>
<dbReference type="PANTHER" id="PTHR35400:SF3">
    <property type="entry name" value="SLL1072 PROTEIN"/>
    <property type="match status" value="1"/>
</dbReference>
<feature type="compositionally biased region" description="Basic and acidic residues" evidence="1">
    <location>
        <begin position="216"/>
        <end position="239"/>
    </location>
</feature>
<comment type="caution">
    <text evidence="3">The sequence shown here is derived from an EMBL/GenBank/DDBJ whole genome shotgun (WGS) entry which is preliminary data.</text>
</comment>
<dbReference type="Gene3D" id="3.90.1570.10">
    <property type="entry name" value="tt1808, chain A"/>
    <property type="match status" value="1"/>
</dbReference>
<feature type="region of interest" description="Disordered" evidence="1">
    <location>
        <begin position="195"/>
        <end position="239"/>
    </location>
</feature>
<feature type="compositionally biased region" description="Basic and acidic residues" evidence="1">
    <location>
        <begin position="195"/>
        <end position="206"/>
    </location>
</feature>
<gene>
    <name evidence="3" type="ORF">SCA03_14350</name>
</gene>
<feature type="domain" description="Putative restriction endonuclease" evidence="2">
    <location>
        <begin position="25"/>
        <end position="189"/>
    </location>
</feature>
<dbReference type="InterPro" id="IPR012296">
    <property type="entry name" value="Nuclease_put_TT1808"/>
</dbReference>
<organism evidence="3 4">
    <name type="scientific">Streptomyces cacaoi</name>
    <dbReference type="NCBI Taxonomy" id="1898"/>
    <lineage>
        <taxon>Bacteria</taxon>
        <taxon>Bacillati</taxon>
        <taxon>Actinomycetota</taxon>
        <taxon>Actinomycetes</taxon>
        <taxon>Kitasatosporales</taxon>
        <taxon>Streptomycetaceae</taxon>
        <taxon>Streptomyces</taxon>
    </lineage>
</organism>
<dbReference type="Pfam" id="PF05685">
    <property type="entry name" value="Uma2"/>
    <property type="match status" value="1"/>
</dbReference>
<proteinExistence type="predicted"/>
<evidence type="ECO:0000313" key="4">
    <source>
        <dbReference type="Proteomes" id="UP000319210"/>
    </source>
</evidence>